<comment type="caution">
    <text evidence="1">The sequence shown here is derived from an EMBL/GenBank/DDBJ whole genome shotgun (WGS) entry which is preliminary data.</text>
</comment>
<feature type="non-terminal residue" evidence="1">
    <location>
        <position position="1"/>
    </location>
</feature>
<evidence type="ECO:0000313" key="1">
    <source>
        <dbReference type="EMBL" id="GAG43465.1"/>
    </source>
</evidence>
<sequence length="118" mass="11754">HRFEGAANPLAYELPNHTAVVVFGGGLPTGAFDGARVFTASTGMLGLGHGALGDSASLICNDVVISTMSYGTEGGANQSLNLATDGDGASAWVGHLTLETAPYSPGTCADGVPFPACL</sequence>
<gene>
    <name evidence="1" type="ORF">S01H1_83207</name>
</gene>
<reference evidence="1" key="1">
    <citation type="journal article" date="2014" name="Front. Microbiol.">
        <title>High frequency of phylogenetically diverse reductive dehalogenase-homologous genes in deep subseafloor sedimentary metagenomes.</title>
        <authorList>
            <person name="Kawai M."/>
            <person name="Futagami T."/>
            <person name="Toyoda A."/>
            <person name="Takaki Y."/>
            <person name="Nishi S."/>
            <person name="Hori S."/>
            <person name="Arai W."/>
            <person name="Tsubouchi T."/>
            <person name="Morono Y."/>
            <person name="Uchiyama I."/>
            <person name="Ito T."/>
            <person name="Fujiyama A."/>
            <person name="Inagaki F."/>
            <person name="Takami H."/>
        </authorList>
    </citation>
    <scope>NUCLEOTIDE SEQUENCE</scope>
    <source>
        <strain evidence="1">Expedition CK06-06</strain>
    </source>
</reference>
<protein>
    <submittedName>
        <fullName evidence="1">Uncharacterized protein</fullName>
    </submittedName>
</protein>
<organism evidence="1">
    <name type="scientific">marine sediment metagenome</name>
    <dbReference type="NCBI Taxonomy" id="412755"/>
    <lineage>
        <taxon>unclassified sequences</taxon>
        <taxon>metagenomes</taxon>
        <taxon>ecological metagenomes</taxon>
    </lineage>
</organism>
<name>X0XJY3_9ZZZZ</name>
<dbReference type="AlphaFoldDB" id="X0XJY3"/>
<dbReference type="EMBL" id="BARS01056522">
    <property type="protein sequence ID" value="GAG43465.1"/>
    <property type="molecule type" value="Genomic_DNA"/>
</dbReference>
<proteinExistence type="predicted"/>
<accession>X0XJY3</accession>